<accession>A0ABQ4YKM7</accession>
<protein>
    <submittedName>
        <fullName evidence="2">RNA-directed DNA polymerase, eukaryota, reverse transcriptase zinc-binding domain protein</fullName>
    </submittedName>
</protein>
<keyword evidence="2" id="KW-0548">Nucleotidyltransferase</keyword>
<organism evidence="2 3">
    <name type="scientific">Tanacetum coccineum</name>
    <dbReference type="NCBI Taxonomy" id="301880"/>
    <lineage>
        <taxon>Eukaryota</taxon>
        <taxon>Viridiplantae</taxon>
        <taxon>Streptophyta</taxon>
        <taxon>Embryophyta</taxon>
        <taxon>Tracheophyta</taxon>
        <taxon>Spermatophyta</taxon>
        <taxon>Magnoliopsida</taxon>
        <taxon>eudicotyledons</taxon>
        <taxon>Gunneridae</taxon>
        <taxon>Pentapetalae</taxon>
        <taxon>asterids</taxon>
        <taxon>campanulids</taxon>
        <taxon>Asterales</taxon>
        <taxon>Asteraceae</taxon>
        <taxon>Asteroideae</taxon>
        <taxon>Anthemideae</taxon>
        <taxon>Anthemidinae</taxon>
        <taxon>Tanacetum</taxon>
    </lineage>
</organism>
<evidence type="ECO:0000313" key="2">
    <source>
        <dbReference type="EMBL" id="GJS78050.1"/>
    </source>
</evidence>
<keyword evidence="2" id="KW-0695">RNA-directed DNA polymerase</keyword>
<dbReference type="GO" id="GO:0003964">
    <property type="term" value="F:RNA-directed DNA polymerase activity"/>
    <property type="evidence" value="ECO:0007669"/>
    <property type="project" value="UniProtKB-KW"/>
</dbReference>
<keyword evidence="3" id="KW-1185">Reference proteome</keyword>
<proteinExistence type="predicted"/>
<name>A0ABQ4YKM7_9ASTR</name>
<dbReference type="Proteomes" id="UP001151760">
    <property type="component" value="Unassembled WGS sequence"/>
</dbReference>
<evidence type="ECO:0000259" key="1">
    <source>
        <dbReference type="Pfam" id="PF00078"/>
    </source>
</evidence>
<dbReference type="PANTHER" id="PTHR33116">
    <property type="entry name" value="REVERSE TRANSCRIPTASE ZINC-BINDING DOMAIN-CONTAINING PROTEIN-RELATED-RELATED"/>
    <property type="match status" value="1"/>
</dbReference>
<dbReference type="EMBL" id="BQNB010010495">
    <property type="protein sequence ID" value="GJS78050.1"/>
    <property type="molecule type" value="Genomic_DNA"/>
</dbReference>
<reference evidence="2" key="2">
    <citation type="submission" date="2022-01" db="EMBL/GenBank/DDBJ databases">
        <authorList>
            <person name="Yamashiro T."/>
            <person name="Shiraishi A."/>
            <person name="Satake H."/>
            <person name="Nakayama K."/>
        </authorList>
    </citation>
    <scope>NUCLEOTIDE SEQUENCE</scope>
</reference>
<feature type="domain" description="Reverse transcriptase" evidence="1">
    <location>
        <begin position="84"/>
        <end position="205"/>
    </location>
</feature>
<sequence>MDPSHIPSDFINGSSGKVYEKVEVLKEKICVWTKAKKESEFCQKLTLERRYWSILERDVVDAVSYFFKDGSFPKGGNSSFIALIPKMQDAKLVKDYRPISLIGRMYKTIAKILANQLVGVLGDIVNEVQYAFVTNRQILDGPFILNELLQWCKSKKKQTMIFKINFEKAYDSVRWDYLNDVLNKFGFGTKWRGWIQTCLSSSRGSILVNGSPTASDLRLNIHKSKIMGVAVEEEKVNAAALKMGCSTLQLPFSYLGIKVGDMMSHLKSWDEIIDSLYSRLSRWKMKTLSIRSRLTLLKSVLGSTPIYYMSIFKVPSQVLKRMEAIRSHFFNGANVNEKKMSRVKWNRVLASKDKGGLGVLSFFALNRALLFKWEEAWRGDSMFKVRFLRVYALELNKRITVADKLNHVDLGLSLRRHPRDGVELEQFNELKANIEGVELPLMKDR</sequence>
<keyword evidence="2" id="KW-0808">Transferase</keyword>
<dbReference type="Pfam" id="PF00078">
    <property type="entry name" value="RVT_1"/>
    <property type="match status" value="1"/>
</dbReference>
<dbReference type="InterPro" id="IPR000477">
    <property type="entry name" value="RT_dom"/>
</dbReference>
<comment type="caution">
    <text evidence="2">The sequence shown here is derived from an EMBL/GenBank/DDBJ whole genome shotgun (WGS) entry which is preliminary data.</text>
</comment>
<gene>
    <name evidence="2" type="ORF">Tco_0727931</name>
</gene>
<evidence type="ECO:0000313" key="3">
    <source>
        <dbReference type="Proteomes" id="UP001151760"/>
    </source>
</evidence>
<dbReference type="PANTHER" id="PTHR33116:SF79">
    <property type="entry name" value="REVERSE TRANSCRIPTASE DOMAIN, ZINC FINGER, CCHC-TYPE-RELATED"/>
    <property type="match status" value="1"/>
</dbReference>
<reference evidence="2" key="1">
    <citation type="journal article" date="2022" name="Int. J. Mol. Sci.">
        <title>Draft Genome of Tanacetum Coccineum: Genomic Comparison of Closely Related Tanacetum-Family Plants.</title>
        <authorList>
            <person name="Yamashiro T."/>
            <person name="Shiraishi A."/>
            <person name="Nakayama K."/>
            <person name="Satake H."/>
        </authorList>
    </citation>
    <scope>NUCLEOTIDE SEQUENCE</scope>
</reference>